<evidence type="ECO:0000313" key="2">
    <source>
        <dbReference type="EMBL" id="KAL3696569.1"/>
    </source>
</evidence>
<gene>
    <name evidence="2" type="ORF">R1sor_010645</name>
</gene>
<sequence length="98" mass="10773">MVDRMKDERDCLTRAEVGPNQRVRTDAEKEQPRGSESRWMDGNGQMAGSATVPSEPQADKDHPSAARSGTLSTLQYSSNQVEEGVCWRCMALVADEAT</sequence>
<feature type="compositionally biased region" description="Basic and acidic residues" evidence="1">
    <location>
        <begin position="1"/>
        <end position="13"/>
    </location>
</feature>
<feature type="compositionally biased region" description="Basic and acidic residues" evidence="1">
    <location>
        <begin position="23"/>
        <end position="39"/>
    </location>
</feature>
<comment type="caution">
    <text evidence="2">The sequence shown here is derived from an EMBL/GenBank/DDBJ whole genome shotgun (WGS) entry which is preliminary data.</text>
</comment>
<proteinExistence type="predicted"/>
<keyword evidence="3" id="KW-1185">Reference proteome</keyword>
<evidence type="ECO:0000256" key="1">
    <source>
        <dbReference type="SAM" id="MobiDB-lite"/>
    </source>
</evidence>
<organism evidence="2 3">
    <name type="scientific">Riccia sorocarpa</name>
    <dbReference type="NCBI Taxonomy" id="122646"/>
    <lineage>
        <taxon>Eukaryota</taxon>
        <taxon>Viridiplantae</taxon>
        <taxon>Streptophyta</taxon>
        <taxon>Embryophyta</taxon>
        <taxon>Marchantiophyta</taxon>
        <taxon>Marchantiopsida</taxon>
        <taxon>Marchantiidae</taxon>
        <taxon>Marchantiales</taxon>
        <taxon>Ricciaceae</taxon>
        <taxon>Riccia</taxon>
    </lineage>
</organism>
<evidence type="ECO:0000313" key="3">
    <source>
        <dbReference type="Proteomes" id="UP001633002"/>
    </source>
</evidence>
<name>A0ABD3I221_9MARC</name>
<accession>A0ABD3I221</accession>
<protein>
    <submittedName>
        <fullName evidence="2">Uncharacterized protein</fullName>
    </submittedName>
</protein>
<feature type="region of interest" description="Disordered" evidence="1">
    <location>
        <begin position="1"/>
        <end position="71"/>
    </location>
</feature>
<dbReference type="EMBL" id="JBJQOH010000002">
    <property type="protein sequence ID" value="KAL3696569.1"/>
    <property type="molecule type" value="Genomic_DNA"/>
</dbReference>
<reference evidence="2 3" key="1">
    <citation type="submission" date="2024-09" db="EMBL/GenBank/DDBJ databases">
        <title>Chromosome-scale assembly of Riccia sorocarpa.</title>
        <authorList>
            <person name="Paukszto L."/>
        </authorList>
    </citation>
    <scope>NUCLEOTIDE SEQUENCE [LARGE SCALE GENOMIC DNA]</scope>
    <source>
        <strain evidence="2">LP-2024</strain>
        <tissue evidence="2">Aerial parts of the thallus</tissue>
    </source>
</reference>
<dbReference type="Proteomes" id="UP001633002">
    <property type="component" value="Unassembled WGS sequence"/>
</dbReference>
<dbReference type="AlphaFoldDB" id="A0ABD3I221"/>